<proteinExistence type="inferred from homology"/>
<dbReference type="PANTHER" id="PTHR10353">
    <property type="entry name" value="GLYCOSYL HYDROLASE"/>
    <property type="match status" value="1"/>
</dbReference>
<dbReference type="Pfam" id="PF00232">
    <property type="entry name" value="Glyco_hydro_1"/>
    <property type="match status" value="2"/>
</dbReference>
<dbReference type="PANTHER" id="PTHR10353:SF297">
    <property type="entry name" value="VICIANIN HYDROLASE-LIKE"/>
    <property type="match status" value="1"/>
</dbReference>
<name>A0AAV6N6N5_9ROSI</name>
<organism evidence="4 5">
    <name type="scientific">Cucurbita argyrosperma subsp. sororia</name>
    <dbReference type="NCBI Taxonomy" id="37648"/>
    <lineage>
        <taxon>Eukaryota</taxon>
        <taxon>Viridiplantae</taxon>
        <taxon>Streptophyta</taxon>
        <taxon>Embryophyta</taxon>
        <taxon>Tracheophyta</taxon>
        <taxon>Spermatophyta</taxon>
        <taxon>Magnoliopsida</taxon>
        <taxon>eudicotyledons</taxon>
        <taxon>Gunneridae</taxon>
        <taxon>Pentapetalae</taxon>
        <taxon>rosids</taxon>
        <taxon>fabids</taxon>
        <taxon>Cucurbitales</taxon>
        <taxon>Cucurbitaceae</taxon>
        <taxon>Cucurbiteae</taxon>
        <taxon>Cucurbita</taxon>
    </lineage>
</organism>
<dbReference type="GO" id="GO:0008422">
    <property type="term" value="F:beta-glucosidase activity"/>
    <property type="evidence" value="ECO:0007669"/>
    <property type="project" value="TreeGrafter"/>
</dbReference>
<keyword evidence="5" id="KW-1185">Reference proteome</keyword>
<keyword evidence="3" id="KW-0732">Signal</keyword>
<dbReference type="PROSITE" id="PS00653">
    <property type="entry name" value="GLYCOSYL_HYDROL_F1_2"/>
    <property type="match status" value="1"/>
</dbReference>
<feature type="chain" id="PRO_5043854369" evidence="3">
    <location>
        <begin position="26"/>
        <end position="334"/>
    </location>
</feature>
<dbReference type="InterPro" id="IPR033132">
    <property type="entry name" value="GH_1_N_CS"/>
</dbReference>
<comment type="similarity">
    <text evidence="2">Belongs to the glycosyl hydrolase 1 family.</text>
</comment>
<evidence type="ECO:0000256" key="2">
    <source>
        <dbReference type="RuleBase" id="RU003690"/>
    </source>
</evidence>
<gene>
    <name evidence="4" type="ORF">SDJN03_12803</name>
</gene>
<reference evidence="4 5" key="1">
    <citation type="journal article" date="2021" name="Hortic Res">
        <title>The domestication of Cucurbita argyrosperma as revealed by the genome of its wild relative.</title>
        <authorList>
            <person name="Barrera-Redondo J."/>
            <person name="Sanchez-de la Vega G."/>
            <person name="Aguirre-Liguori J.A."/>
            <person name="Castellanos-Morales G."/>
            <person name="Gutierrez-Guerrero Y.T."/>
            <person name="Aguirre-Dugua X."/>
            <person name="Aguirre-Planter E."/>
            <person name="Tenaillon M.I."/>
            <person name="Lira-Saade R."/>
            <person name="Eguiarte L.E."/>
        </authorList>
    </citation>
    <scope>NUCLEOTIDE SEQUENCE [LARGE SCALE GENOMIC DNA]</scope>
    <source>
        <strain evidence="4">JBR-2021</strain>
    </source>
</reference>
<evidence type="ECO:0000313" key="4">
    <source>
        <dbReference type="EMBL" id="KAG6593327.1"/>
    </source>
</evidence>
<dbReference type="Proteomes" id="UP000685013">
    <property type="component" value="Chromosome 8"/>
</dbReference>
<sequence>MAAASSAPVLLIMLIAAATAGSGMADGVEPSHSSVPFNRSSFPPGFVFGAGSAAYQLEGAASIDGRGPSIWDTFIKNHPEKIWDHKNGEVATDFYHRYKEDIQLMKKIGLDSFRFSISWSRILPKGNLRGGVNPLGVKFYNNVINELLANGIIPYVTLFHWDLPQALEDEYDGFRSAKVVAKRNTAASQAAVYRALDFFLGWFLHPITYGDYPKSMHQYVGNRLPKFSVAESQSIKGSMDFLGMNYYTGNFVDDIPFSNSPNISYSSDMHISLSTDNDGVLIGPATSLNWLYIYPEGIHLLLKYIKEEYKDPVIYITENGTFLSLQSMAIQPCI</sequence>
<evidence type="ECO:0000256" key="1">
    <source>
        <dbReference type="ARBA" id="ARBA00022801"/>
    </source>
</evidence>
<dbReference type="AlphaFoldDB" id="A0AAV6N6N5"/>
<feature type="non-terminal residue" evidence="4">
    <location>
        <position position="1"/>
    </location>
</feature>
<comment type="caution">
    <text evidence="4">The sequence shown here is derived from an EMBL/GenBank/DDBJ whole genome shotgun (WGS) entry which is preliminary data.</text>
</comment>
<dbReference type="GO" id="GO:0005975">
    <property type="term" value="P:carbohydrate metabolic process"/>
    <property type="evidence" value="ECO:0007669"/>
    <property type="project" value="InterPro"/>
</dbReference>
<dbReference type="InterPro" id="IPR001360">
    <property type="entry name" value="Glyco_hydro_1"/>
</dbReference>
<accession>A0AAV6N6N5</accession>
<evidence type="ECO:0000313" key="5">
    <source>
        <dbReference type="Proteomes" id="UP000685013"/>
    </source>
</evidence>
<dbReference type="EMBL" id="JAGKQH010000008">
    <property type="protein sequence ID" value="KAG6593327.1"/>
    <property type="molecule type" value="Genomic_DNA"/>
</dbReference>
<protein>
    <submittedName>
        <fullName evidence="4">Uncharacterized protein</fullName>
    </submittedName>
</protein>
<evidence type="ECO:0000256" key="3">
    <source>
        <dbReference type="SAM" id="SignalP"/>
    </source>
</evidence>
<feature type="signal peptide" evidence="3">
    <location>
        <begin position="1"/>
        <end position="25"/>
    </location>
</feature>
<keyword evidence="1" id="KW-0378">Hydrolase</keyword>